<organism evidence="2 3">
    <name type="scientific">Lachnoclostridium phytofermentans (strain ATCC 700394 / DSM 18823 / ISDg)</name>
    <name type="common">Clostridium phytofermentans</name>
    <dbReference type="NCBI Taxonomy" id="357809"/>
    <lineage>
        <taxon>Bacteria</taxon>
        <taxon>Bacillati</taxon>
        <taxon>Bacillota</taxon>
        <taxon>Clostridia</taxon>
        <taxon>Lachnospirales</taxon>
        <taxon>Lachnospiraceae</taxon>
    </lineage>
</organism>
<dbReference type="HOGENOM" id="CLU_124870_0_0_9"/>
<dbReference type="EMBL" id="CP000885">
    <property type="protein sequence ID" value="ABX42222.1"/>
    <property type="molecule type" value="Genomic_DNA"/>
</dbReference>
<evidence type="ECO:0000313" key="2">
    <source>
        <dbReference type="EMBL" id="ABX42222.1"/>
    </source>
</evidence>
<feature type="transmembrane region" description="Helical" evidence="1">
    <location>
        <begin position="72"/>
        <end position="94"/>
    </location>
</feature>
<dbReference type="AlphaFoldDB" id="A9KT11"/>
<dbReference type="KEGG" id="cpy:Cphy_1853"/>
<name>A9KT11_LACP7</name>
<protein>
    <recommendedName>
        <fullName evidence="4">DUF2871 domain-containing protein</fullName>
    </recommendedName>
</protein>
<dbReference type="STRING" id="357809.Cphy_1853"/>
<dbReference type="InterPro" id="IPR021299">
    <property type="entry name" value="DUF2871"/>
</dbReference>
<keyword evidence="1" id="KW-0812">Transmembrane</keyword>
<dbReference type="RefSeq" id="WP_012199876.1">
    <property type="nucleotide sequence ID" value="NC_010001.1"/>
</dbReference>
<keyword evidence="1" id="KW-0472">Membrane</keyword>
<feature type="transmembrane region" description="Helical" evidence="1">
    <location>
        <begin position="106"/>
        <end position="131"/>
    </location>
</feature>
<accession>A9KT11</accession>
<dbReference type="Pfam" id="PF11070">
    <property type="entry name" value="DUF2871"/>
    <property type="match status" value="1"/>
</dbReference>
<dbReference type="Proteomes" id="UP000000370">
    <property type="component" value="Chromosome"/>
</dbReference>
<reference evidence="3" key="1">
    <citation type="submission" date="2007-11" db="EMBL/GenBank/DDBJ databases">
        <title>Complete genome sequence of Clostridium phytofermentans ISDg.</title>
        <authorList>
            <person name="Leschine S.B."/>
            <person name="Warnick T.A."/>
            <person name="Blanchard J.L."/>
            <person name="Schnell D.J."/>
            <person name="Petit E.L."/>
            <person name="LaTouf W.G."/>
            <person name="Copeland A."/>
            <person name="Lucas S."/>
            <person name="Lapidus A."/>
            <person name="Barry K."/>
            <person name="Glavina del Rio T."/>
            <person name="Dalin E."/>
            <person name="Tice H."/>
            <person name="Pitluck S."/>
            <person name="Kiss H."/>
            <person name="Brettin T."/>
            <person name="Bruce D."/>
            <person name="Detter J.C."/>
            <person name="Han C."/>
            <person name="Kuske C."/>
            <person name="Schmutz J."/>
            <person name="Larimer F."/>
            <person name="Land M."/>
            <person name="Hauser L."/>
            <person name="Kyrpides N."/>
            <person name="Kim E.A."/>
            <person name="Richardson P."/>
        </authorList>
    </citation>
    <scope>NUCLEOTIDE SEQUENCE [LARGE SCALE GENOMIC DNA]</scope>
    <source>
        <strain evidence="3">ATCC 700394 / DSM 18823 / ISDg</strain>
    </source>
</reference>
<evidence type="ECO:0000313" key="3">
    <source>
        <dbReference type="Proteomes" id="UP000000370"/>
    </source>
</evidence>
<proteinExistence type="predicted"/>
<evidence type="ECO:0008006" key="4">
    <source>
        <dbReference type="Google" id="ProtNLM"/>
    </source>
</evidence>
<dbReference type="OrthoDB" id="1644899at2"/>
<keyword evidence="3" id="KW-1185">Reference proteome</keyword>
<gene>
    <name evidence="2" type="ordered locus">Cphy_1853</name>
</gene>
<keyword evidence="1" id="KW-1133">Transmembrane helix</keyword>
<evidence type="ECO:0000256" key="1">
    <source>
        <dbReference type="SAM" id="Phobius"/>
    </source>
</evidence>
<sequence length="140" mass="15887">MKKLLNLSLIYFIFAMIGGVFYREFTKYMGFTGRTTLSLVHVHLLVLGTLLFMIFILFCRNTDLQNNRKFKLFLVLYNIGLPLMVIMLFVRGVIQVLEFQLSKGANAAISGIAGIAHIIITVALVILFLALKSIITKWEN</sequence>
<dbReference type="eggNOG" id="ENOG5032RUD">
    <property type="taxonomic scope" value="Bacteria"/>
</dbReference>
<feature type="transmembrane region" description="Helical" evidence="1">
    <location>
        <begin position="42"/>
        <end position="60"/>
    </location>
</feature>
<feature type="transmembrane region" description="Helical" evidence="1">
    <location>
        <begin position="5"/>
        <end position="22"/>
    </location>
</feature>